<evidence type="ECO:0000256" key="1">
    <source>
        <dbReference type="PIRSR" id="PIRSR613078-2"/>
    </source>
</evidence>
<proteinExistence type="predicted"/>
<dbReference type="GO" id="GO:0016301">
    <property type="term" value="F:kinase activity"/>
    <property type="evidence" value="ECO:0007669"/>
    <property type="project" value="UniProtKB-KW"/>
</dbReference>
<dbReference type="InterPro" id="IPR029033">
    <property type="entry name" value="His_PPase_superfam"/>
</dbReference>
<sequence>MKEIWFIRHGESMANAGFKTTNHATISLTEKGKEQAIKVSEEITKKPDLIVLSKFSRTHETADPTFKKFNGTKIEILNLHEYNYLAEDRCIDLTPKERKPLVEDYFNRCDANFVDGIGAESFVEFHRRIIASLKELETKKDEFIVVFTHGNVMRLIWQFITENPQSIDDSTMKDFYRLTKSLAIPNTKIIKTTFDKNGWNIFEI</sequence>
<dbReference type="EMBL" id="BJXC01000017">
    <property type="protein sequence ID" value="GEM52589.1"/>
    <property type="molecule type" value="Genomic_DNA"/>
</dbReference>
<keyword evidence="2" id="KW-0808">Transferase</keyword>
<evidence type="ECO:0000313" key="2">
    <source>
        <dbReference type="EMBL" id="GEM52589.1"/>
    </source>
</evidence>
<dbReference type="Gene3D" id="3.40.50.1240">
    <property type="entry name" value="Phosphoglycerate mutase-like"/>
    <property type="match status" value="1"/>
</dbReference>
<dbReference type="InterPro" id="IPR013078">
    <property type="entry name" value="His_Pase_superF_clade-1"/>
</dbReference>
<keyword evidence="2" id="KW-0418">Kinase</keyword>
<dbReference type="SMART" id="SM00855">
    <property type="entry name" value="PGAM"/>
    <property type="match status" value="1"/>
</dbReference>
<dbReference type="AlphaFoldDB" id="A0A511NIE9"/>
<accession>A0A511NIE9</accession>
<feature type="binding site" evidence="1">
    <location>
        <begin position="8"/>
        <end position="15"/>
    </location>
    <ligand>
        <name>substrate</name>
    </ligand>
</feature>
<dbReference type="CDD" id="cd07067">
    <property type="entry name" value="HP_PGM_like"/>
    <property type="match status" value="1"/>
</dbReference>
<dbReference type="SUPFAM" id="SSF53254">
    <property type="entry name" value="Phosphoglycerate mutase-like"/>
    <property type="match status" value="1"/>
</dbReference>
<gene>
    <name evidence="2" type="ORF">EB1_23790</name>
</gene>
<dbReference type="GO" id="GO:0016791">
    <property type="term" value="F:phosphatase activity"/>
    <property type="evidence" value="ECO:0007669"/>
    <property type="project" value="TreeGrafter"/>
</dbReference>
<dbReference type="STRING" id="1218108.GCA_000382425_03346"/>
<name>A0A511NIE9_9FLAO</name>
<evidence type="ECO:0000313" key="3">
    <source>
        <dbReference type="Proteomes" id="UP000321245"/>
    </source>
</evidence>
<dbReference type="RefSeq" id="WP_019976815.1">
    <property type="nucleotide sequence ID" value="NZ_BJXC01000017.1"/>
</dbReference>
<comment type="caution">
    <text evidence="2">The sequence shown here is derived from an EMBL/GenBank/DDBJ whole genome shotgun (WGS) entry which is preliminary data.</text>
</comment>
<organism evidence="2 3">
    <name type="scientific">Empedobacter brevis NBRC 14943 = ATCC 43319</name>
    <dbReference type="NCBI Taxonomy" id="1218108"/>
    <lineage>
        <taxon>Bacteria</taxon>
        <taxon>Pseudomonadati</taxon>
        <taxon>Bacteroidota</taxon>
        <taxon>Flavobacteriia</taxon>
        <taxon>Flavobacteriales</taxon>
        <taxon>Weeksellaceae</taxon>
        <taxon>Empedobacter</taxon>
    </lineage>
</organism>
<feature type="binding site" evidence="1">
    <location>
        <position position="57"/>
    </location>
    <ligand>
        <name>substrate</name>
    </ligand>
</feature>
<protein>
    <submittedName>
        <fullName evidence="2">Phosphoglycerate kinase</fullName>
    </submittedName>
</protein>
<dbReference type="InterPro" id="IPR050275">
    <property type="entry name" value="PGM_Phosphatase"/>
</dbReference>
<dbReference type="PIRSF" id="PIRSF000709">
    <property type="entry name" value="6PFK_2-Ptase"/>
    <property type="match status" value="1"/>
</dbReference>
<dbReference type="Proteomes" id="UP000321245">
    <property type="component" value="Unassembled WGS sequence"/>
</dbReference>
<dbReference type="OrthoDB" id="9782128at2"/>
<dbReference type="Pfam" id="PF00300">
    <property type="entry name" value="His_Phos_1"/>
    <property type="match status" value="1"/>
</dbReference>
<keyword evidence="3" id="KW-1185">Reference proteome</keyword>
<dbReference type="GeneID" id="84651734"/>
<dbReference type="PANTHER" id="PTHR48100">
    <property type="entry name" value="BROAD-SPECIFICITY PHOSPHATASE YOR283W-RELATED"/>
    <property type="match status" value="1"/>
</dbReference>
<reference evidence="2 3" key="1">
    <citation type="submission" date="2019-07" db="EMBL/GenBank/DDBJ databases">
        <title>Whole genome shotgun sequence of Empedobacter brevis NBRC 14943.</title>
        <authorList>
            <person name="Hosoyama A."/>
            <person name="Uohara A."/>
            <person name="Ohji S."/>
            <person name="Ichikawa N."/>
        </authorList>
    </citation>
    <scope>NUCLEOTIDE SEQUENCE [LARGE SCALE GENOMIC DNA]</scope>
    <source>
        <strain evidence="2 3">NBRC 14943</strain>
    </source>
</reference>